<dbReference type="GO" id="GO:0016787">
    <property type="term" value="F:hydrolase activity"/>
    <property type="evidence" value="ECO:0007669"/>
    <property type="project" value="UniProtKB-KW"/>
</dbReference>
<evidence type="ECO:0000313" key="3">
    <source>
        <dbReference type="EMBL" id="MDT9600729.1"/>
    </source>
</evidence>
<organism evidence="3 4">
    <name type="scientific">Sphingosinicella rhizophila</name>
    <dbReference type="NCBI Taxonomy" id="3050082"/>
    <lineage>
        <taxon>Bacteria</taxon>
        <taxon>Pseudomonadati</taxon>
        <taxon>Pseudomonadota</taxon>
        <taxon>Alphaproteobacteria</taxon>
        <taxon>Sphingomonadales</taxon>
        <taxon>Sphingosinicellaceae</taxon>
        <taxon>Sphingosinicella</taxon>
    </lineage>
</organism>
<evidence type="ECO:0000256" key="2">
    <source>
        <dbReference type="ARBA" id="ARBA00022801"/>
    </source>
</evidence>
<dbReference type="EMBL" id="JAVUPU010000011">
    <property type="protein sequence ID" value="MDT9600729.1"/>
    <property type="molecule type" value="Genomic_DNA"/>
</dbReference>
<sequence length="327" mass="35899">MRVDLGPAVPMAGLYDSRFHEMEASANGESYRIFVGGPASPFVGGAEADQGQKYPVIYVLDGKLGFAMVHAQCQVLSALGQLPPVYVVGIGYAGDESFFEKDVVHRYRDLTPDAGGALERAMLGLNTVSRDGEKGAPGGGPAFLAFLRDELKPAIEAAYPVDPGDATLLGNSLGGLFPSWILFNQPELFQRYVIISPSWWWNDYEMWRWEQAYADRHDDLAAKVFVAAGGLETLELQRAMVERLGQAVEGEMKSRFDAFLEAVKIYGWPRMVELMPEFAAKLASRSNESLDLLVIDLPEETHESIPGAAFSRGLRFVFGAWRPAKAA</sequence>
<dbReference type="SUPFAM" id="SSF53474">
    <property type="entry name" value="alpha/beta-Hydrolases"/>
    <property type="match status" value="1"/>
</dbReference>
<keyword evidence="4" id="KW-1185">Reference proteome</keyword>
<dbReference type="InterPro" id="IPR000801">
    <property type="entry name" value="Esterase-like"/>
</dbReference>
<dbReference type="Proteomes" id="UP001259572">
    <property type="component" value="Unassembled WGS sequence"/>
</dbReference>
<evidence type="ECO:0000313" key="4">
    <source>
        <dbReference type="Proteomes" id="UP001259572"/>
    </source>
</evidence>
<dbReference type="PANTHER" id="PTHR40841">
    <property type="entry name" value="SIDEROPHORE TRIACETYLFUSARININE C ESTERASE"/>
    <property type="match status" value="1"/>
</dbReference>
<gene>
    <name evidence="3" type="ORF">RQX22_17340</name>
</gene>
<reference evidence="3 4" key="1">
    <citation type="submission" date="2023-05" db="EMBL/GenBank/DDBJ databases">
        <authorList>
            <person name="Guo Y."/>
        </authorList>
    </citation>
    <scope>NUCLEOTIDE SEQUENCE [LARGE SCALE GENOMIC DNA]</scope>
    <source>
        <strain evidence="3 4">GR2756</strain>
    </source>
</reference>
<dbReference type="Pfam" id="PF00756">
    <property type="entry name" value="Esterase"/>
    <property type="match status" value="1"/>
</dbReference>
<dbReference type="InterPro" id="IPR052558">
    <property type="entry name" value="Siderophore_Hydrolase_D"/>
</dbReference>
<dbReference type="Gene3D" id="3.40.50.1820">
    <property type="entry name" value="alpha/beta hydrolase"/>
    <property type="match status" value="1"/>
</dbReference>
<name>A0ABU3QBE7_9SPHN</name>
<comment type="similarity">
    <text evidence="1">Belongs to the esterase D family.</text>
</comment>
<keyword evidence="2 3" id="KW-0378">Hydrolase</keyword>
<protein>
    <submittedName>
        <fullName evidence="3">Alpha/beta hydrolase-fold protein</fullName>
    </submittedName>
</protein>
<dbReference type="RefSeq" id="WP_315728161.1">
    <property type="nucleotide sequence ID" value="NZ_JAVUPU010000011.1"/>
</dbReference>
<dbReference type="PANTHER" id="PTHR40841:SF2">
    <property type="entry name" value="SIDEROPHORE-DEGRADING ESTERASE (EUROFUNG)"/>
    <property type="match status" value="1"/>
</dbReference>
<comment type="caution">
    <text evidence="3">The sequence shown here is derived from an EMBL/GenBank/DDBJ whole genome shotgun (WGS) entry which is preliminary data.</text>
</comment>
<evidence type="ECO:0000256" key="1">
    <source>
        <dbReference type="ARBA" id="ARBA00005622"/>
    </source>
</evidence>
<proteinExistence type="inferred from homology"/>
<accession>A0ABU3QBE7</accession>
<dbReference type="InterPro" id="IPR029058">
    <property type="entry name" value="AB_hydrolase_fold"/>
</dbReference>